<dbReference type="RefSeq" id="WP_148402829.1">
    <property type="nucleotide sequence ID" value="NZ_VSKK01000001.1"/>
</dbReference>
<reference evidence="3 4" key="1">
    <citation type="submission" date="2019-08" db="EMBL/GenBank/DDBJ databases">
        <title>Genomes of Antarctic Bizionia species.</title>
        <authorList>
            <person name="Bowman J.P."/>
        </authorList>
    </citation>
    <scope>NUCLEOTIDE SEQUENCE [LARGE SCALE GENOMIC DNA]</scope>
    <source>
        <strain evidence="3 4">ADA-4</strain>
    </source>
</reference>
<sequence>MKSLYLILSLLFSIGLMAQKDISKTQQEDSQAIRFVLNTQQDAWNKFDLEGFMQGYWKSDSLQFYGSSGLTKGWQKTLDNYKKGYPSQAHIGELKFTVKSIAPIENESYYVMGQYHLKRTVGDAQGEFLIIFKKIEGEWKIIADMSS</sequence>
<evidence type="ECO:0000256" key="1">
    <source>
        <dbReference type="SAM" id="SignalP"/>
    </source>
</evidence>
<comment type="caution">
    <text evidence="3">The sequence shown here is derived from an EMBL/GenBank/DDBJ whole genome shotgun (WGS) entry which is preliminary data.</text>
</comment>
<dbReference type="InterPro" id="IPR032710">
    <property type="entry name" value="NTF2-like_dom_sf"/>
</dbReference>
<keyword evidence="1" id="KW-0732">Signal</keyword>
<proteinExistence type="predicted"/>
<dbReference type="AlphaFoldDB" id="A0A5D0RCH8"/>
<dbReference type="Gene3D" id="3.10.450.50">
    <property type="match status" value="1"/>
</dbReference>
<evidence type="ECO:0000313" key="4">
    <source>
        <dbReference type="Proteomes" id="UP000323720"/>
    </source>
</evidence>
<evidence type="ECO:0000313" key="3">
    <source>
        <dbReference type="EMBL" id="TYB79093.1"/>
    </source>
</evidence>
<organism evidence="3 4">
    <name type="scientific">Bizionia myxarmorum</name>
    <dbReference type="NCBI Taxonomy" id="291186"/>
    <lineage>
        <taxon>Bacteria</taxon>
        <taxon>Pseudomonadati</taxon>
        <taxon>Bacteroidota</taxon>
        <taxon>Flavobacteriia</taxon>
        <taxon>Flavobacteriales</taxon>
        <taxon>Flavobacteriaceae</taxon>
        <taxon>Bizionia</taxon>
    </lineage>
</organism>
<feature type="domain" description="DUF4440" evidence="2">
    <location>
        <begin position="36"/>
        <end position="141"/>
    </location>
</feature>
<dbReference type="Proteomes" id="UP000323720">
    <property type="component" value="Unassembled WGS sequence"/>
</dbReference>
<dbReference type="Pfam" id="PF14534">
    <property type="entry name" value="DUF4440"/>
    <property type="match status" value="1"/>
</dbReference>
<accession>A0A5D0RCH8</accession>
<dbReference type="SUPFAM" id="SSF54427">
    <property type="entry name" value="NTF2-like"/>
    <property type="match status" value="1"/>
</dbReference>
<name>A0A5D0RCH8_9FLAO</name>
<dbReference type="InterPro" id="IPR027843">
    <property type="entry name" value="DUF4440"/>
</dbReference>
<evidence type="ECO:0000259" key="2">
    <source>
        <dbReference type="Pfam" id="PF14534"/>
    </source>
</evidence>
<gene>
    <name evidence="3" type="ORF">ES674_04780</name>
</gene>
<dbReference type="EMBL" id="VSKK01000001">
    <property type="protein sequence ID" value="TYB79093.1"/>
    <property type="molecule type" value="Genomic_DNA"/>
</dbReference>
<feature type="chain" id="PRO_5022852826" evidence="1">
    <location>
        <begin position="19"/>
        <end position="147"/>
    </location>
</feature>
<protein>
    <submittedName>
        <fullName evidence="3">Nuclear transport factor 2 family protein</fullName>
    </submittedName>
</protein>
<keyword evidence="4" id="KW-1185">Reference proteome</keyword>
<feature type="signal peptide" evidence="1">
    <location>
        <begin position="1"/>
        <end position="18"/>
    </location>
</feature>
<dbReference type="OrthoDB" id="120856at2"/>